<evidence type="ECO:0000256" key="1">
    <source>
        <dbReference type="SAM" id="MobiDB-lite"/>
    </source>
</evidence>
<evidence type="ECO:0000313" key="2">
    <source>
        <dbReference type="EMBL" id="CAG1831233.1"/>
    </source>
</evidence>
<protein>
    <submittedName>
        <fullName evidence="2">(wild Malaysian banana) hypothetical protein</fullName>
    </submittedName>
</protein>
<sequence>MATSSSPSATERARYFFATTLLPVMLVAAPNPRRGRAPGPWDPAIQLPSGRPDPETGGGRRPVRRCSWPALPATGTTGTRCAMRISCC</sequence>
<dbReference type="InParanoid" id="A0A804K5F5"/>
<gene>
    <name evidence="2" type="ORF">GSMUA_344870.1</name>
</gene>
<name>A0A804K5F5_MUSAM</name>
<dbReference type="Proteomes" id="UP000012960">
    <property type="component" value="Unplaced"/>
</dbReference>
<organism evidence="3 4">
    <name type="scientific">Musa acuminata subsp. malaccensis</name>
    <name type="common">Wild banana</name>
    <name type="synonym">Musa malaccensis</name>
    <dbReference type="NCBI Taxonomy" id="214687"/>
    <lineage>
        <taxon>Eukaryota</taxon>
        <taxon>Viridiplantae</taxon>
        <taxon>Streptophyta</taxon>
        <taxon>Embryophyta</taxon>
        <taxon>Tracheophyta</taxon>
        <taxon>Spermatophyta</taxon>
        <taxon>Magnoliopsida</taxon>
        <taxon>Liliopsida</taxon>
        <taxon>Zingiberales</taxon>
        <taxon>Musaceae</taxon>
        <taxon>Musa</taxon>
    </lineage>
</organism>
<dbReference type="EMBL" id="HG996472">
    <property type="protein sequence ID" value="CAG1831233.1"/>
    <property type="molecule type" value="Genomic_DNA"/>
</dbReference>
<dbReference type="AlphaFoldDB" id="A0A804K5F5"/>
<reference evidence="3" key="2">
    <citation type="submission" date="2021-05" db="UniProtKB">
        <authorList>
            <consortium name="EnsemblPlants"/>
        </authorList>
    </citation>
    <scope>IDENTIFICATION</scope>
    <source>
        <strain evidence="3">subsp. malaccensis</strain>
    </source>
</reference>
<dbReference type="Gramene" id="Ma08_t11370.1">
    <property type="protein sequence ID" value="Ma08_p11370.1"/>
    <property type="gene ID" value="Ma08_g11370"/>
</dbReference>
<dbReference type="EnsemblPlants" id="Ma08_t11370.1">
    <property type="protein sequence ID" value="Ma08_p11370.1"/>
    <property type="gene ID" value="Ma08_g11370"/>
</dbReference>
<evidence type="ECO:0000313" key="4">
    <source>
        <dbReference type="Proteomes" id="UP000012960"/>
    </source>
</evidence>
<feature type="region of interest" description="Disordered" evidence="1">
    <location>
        <begin position="31"/>
        <end position="65"/>
    </location>
</feature>
<reference evidence="2" key="1">
    <citation type="submission" date="2021-03" db="EMBL/GenBank/DDBJ databases">
        <authorList>
            <consortium name="Genoscope - CEA"/>
            <person name="William W."/>
        </authorList>
    </citation>
    <scope>NUCLEOTIDE SEQUENCE</scope>
    <source>
        <strain evidence="2">Doubled-haploid Pahang</strain>
    </source>
</reference>
<evidence type="ECO:0000313" key="3">
    <source>
        <dbReference type="EnsemblPlants" id="Ma08_p11370.1"/>
    </source>
</evidence>
<accession>A0A804K5F5</accession>
<proteinExistence type="predicted"/>
<keyword evidence="4" id="KW-1185">Reference proteome</keyword>